<protein>
    <submittedName>
        <fullName evidence="4">SRPBCC family protein</fullName>
    </submittedName>
</protein>
<dbReference type="Gene3D" id="3.30.530.20">
    <property type="match status" value="1"/>
</dbReference>
<dbReference type="RefSeq" id="WP_135974308.1">
    <property type="nucleotide sequence ID" value="NZ_CP039291.1"/>
</dbReference>
<dbReference type="EMBL" id="CP039291">
    <property type="protein sequence ID" value="QCB94951.1"/>
    <property type="molecule type" value="Genomic_DNA"/>
</dbReference>
<dbReference type="KEGG" id="celz:E5225_16660"/>
<proteinExistence type="inferred from homology"/>
<dbReference type="InterPro" id="IPR013538">
    <property type="entry name" value="ASHA1/2-like_C"/>
</dbReference>
<evidence type="ECO:0000313" key="5">
    <source>
        <dbReference type="Proteomes" id="UP000296469"/>
    </source>
</evidence>
<keyword evidence="5" id="KW-1185">Reference proteome</keyword>
<accession>A0A4P7SLW8</accession>
<organism evidence="4 5">
    <name type="scientific">Cellulomonas shaoxiangyii</name>
    <dbReference type="NCBI Taxonomy" id="2566013"/>
    <lineage>
        <taxon>Bacteria</taxon>
        <taxon>Bacillati</taxon>
        <taxon>Actinomycetota</taxon>
        <taxon>Actinomycetes</taxon>
        <taxon>Micrococcales</taxon>
        <taxon>Cellulomonadaceae</taxon>
        <taxon>Cellulomonas</taxon>
    </lineage>
</organism>
<comment type="similarity">
    <text evidence="1">Belongs to the AHA1 family.</text>
</comment>
<sequence length="239" mass="24798">MTIDALEQVGLVTRVVRTGERDGRPTKIAEARRVYRAEVDDVWDAVTSPERLPRWFMPVSGDLRVGGRYQLEGNAGGTVEACDRPDRLAVTWEYGGDVGWVEVHLAPAEGGTELRLLHEAHVDPAFWEQFGPGAVGVGWDLALWGLVLHLATGEAVDPAAAEAWTVGPEGQAVVTSAATGWAAAAVGDGEDPDAAQRAGARTIAFYTGQEAPGADGAGTAESAADGTAEGAPDGTGQAG</sequence>
<gene>
    <name evidence="4" type="ORF">E5225_16660</name>
</gene>
<evidence type="ECO:0000256" key="2">
    <source>
        <dbReference type="SAM" id="MobiDB-lite"/>
    </source>
</evidence>
<evidence type="ECO:0000256" key="1">
    <source>
        <dbReference type="ARBA" id="ARBA00006817"/>
    </source>
</evidence>
<dbReference type="InterPro" id="IPR023393">
    <property type="entry name" value="START-like_dom_sf"/>
</dbReference>
<dbReference type="Proteomes" id="UP000296469">
    <property type="component" value="Chromosome"/>
</dbReference>
<evidence type="ECO:0000313" key="4">
    <source>
        <dbReference type="EMBL" id="QCB94951.1"/>
    </source>
</evidence>
<feature type="domain" description="Activator of Hsp90 ATPase homologue 1/2-like C-terminal" evidence="3">
    <location>
        <begin position="37"/>
        <end position="140"/>
    </location>
</feature>
<feature type="region of interest" description="Disordered" evidence="2">
    <location>
        <begin position="206"/>
        <end position="239"/>
    </location>
</feature>
<reference evidence="4 5" key="1">
    <citation type="submission" date="2019-04" db="EMBL/GenBank/DDBJ databases">
        <title>Isolation and identification of Cellulomonas shaoxiangyii sp. Nov. isolated from feces of the Tibetan antelopes (Pantholops hodgsonii) in the Qinghai-Tibet plateau of China.</title>
        <authorList>
            <person name="Tian Z."/>
        </authorList>
    </citation>
    <scope>NUCLEOTIDE SEQUENCE [LARGE SCALE GENOMIC DNA]</scope>
    <source>
        <strain evidence="4 5">Z28</strain>
    </source>
</reference>
<dbReference type="AlphaFoldDB" id="A0A4P7SLW8"/>
<evidence type="ECO:0000259" key="3">
    <source>
        <dbReference type="Pfam" id="PF08327"/>
    </source>
</evidence>
<dbReference type="OrthoDB" id="8117292at2"/>
<name>A0A4P7SLW8_9CELL</name>
<dbReference type="SUPFAM" id="SSF55961">
    <property type="entry name" value="Bet v1-like"/>
    <property type="match status" value="1"/>
</dbReference>
<dbReference type="CDD" id="cd08899">
    <property type="entry name" value="SRPBCC_CalC_Aha1-like_6"/>
    <property type="match status" value="1"/>
</dbReference>
<dbReference type="Pfam" id="PF08327">
    <property type="entry name" value="AHSA1"/>
    <property type="match status" value="1"/>
</dbReference>